<comment type="caution">
    <text evidence="2">The sequence shown here is derived from an EMBL/GenBank/DDBJ whole genome shotgun (WGS) entry which is preliminary data.</text>
</comment>
<gene>
    <name evidence="2" type="ORF">GCM10023311_23820</name>
</gene>
<protein>
    <submittedName>
        <fullName evidence="2">Crp/Fnr family transcriptional regulator</fullName>
    </submittedName>
</protein>
<dbReference type="InterPro" id="IPR014710">
    <property type="entry name" value="RmlC-like_jellyroll"/>
</dbReference>
<keyword evidence="3" id="KW-1185">Reference proteome</keyword>
<accession>A0ABP9FB11</accession>
<dbReference type="InterPro" id="IPR018490">
    <property type="entry name" value="cNMP-bd_dom_sf"/>
</dbReference>
<evidence type="ECO:0000313" key="3">
    <source>
        <dbReference type="Proteomes" id="UP001500433"/>
    </source>
</evidence>
<feature type="domain" description="Cyclic nucleotide-binding" evidence="1">
    <location>
        <begin position="29"/>
        <end position="116"/>
    </location>
</feature>
<evidence type="ECO:0000259" key="1">
    <source>
        <dbReference type="Pfam" id="PF00027"/>
    </source>
</evidence>
<sequence>MKELLDYFKNTVSVSPEIENKLNEIIKEKNLVKGEQILTDNSLKKEHVFVVSGCLRSFFKTEDGKEHTIQFAIKNWWISDYITLYTDSKSVVSIESLTHSKVLIIDNSKVEKFYQEFPQFEIIQRKNLEKRISALQKRILSLLALSAAEKYNQFIEDYTEFEKIIPNYQIASYLGITPQSLSRIRKERIKN</sequence>
<dbReference type="RefSeq" id="WP_345274378.1">
    <property type="nucleotide sequence ID" value="NZ_BAABJH010000006.1"/>
</dbReference>
<proteinExistence type="predicted"/>
<reference evidence="3" key="1">
    <citation type="journal article" date="2019" name="Int. J. Syst. Evol. Microbiol.">
        <title>The Global Catalogue of Microorganisms (GCM) 10K type strain sequencing project: providing services to taxonomists for standard genome sequencing and annotation.</title>
        <authorList>
            <consortium name="The Broad Institute Genomics Platform"/>
            <consortium name="The Broad Institute Genome Sequencing Center for Infectious Disease"/>
            <person name="Wu L."/>
            <person name="Ma J."/>
        </authorList>
    </citation>
    <scope>NUCLEOTIDE SEQUENCE [LARGE SCALE GENOMIC DNA]</scope>
    <source>
        <strain evidence="3">JCM 18274</strain>
    </source>
</reference>
<dbReference type="Pfam" id="PF00027">
    <property type="entry name" value="cNMP_binding"/>
    <property type="match status" value="1"/>
</dbReference>
<dbReference type="InterPro" id="IPR000595">
    <property type="entry name" value="cNMP-bd_dom"/>
</dbReference>
<dbReference type="EMBL" id="BAABJH010000006">
    <property type="protein sequence ID" value="GAA4898210.1"/>
    <property type="molecule type" value="Genomic_DNA"/>
</dbReference>
<dbReference type="SUPFAM" id="SSF51206">
    <property type="entry name" value="cAMP-binding domain-like"/>
    <property type="match status" value="1"/>
</dbReference>
<dbReference type="CDD" id="cd00038">
    <property type="entry name" value="CAP_ED"/>
    <property type="match status" value="1"/>
</dbReference>
<organism evidence="2 3">
    <name type="scientific">Flaviramulus aquimarinus</name>
    <dbReference type="NCBI Taxonomy" id="1170456"/>
    <lineage>
        <taxon>Bacteria</taxon>
        <taxon>Pseudomonadati</taxon>
        <taxon>Bacteroidota</taxon>
        <taxon>Flavobacteriia</taxon>
        <taxon>Flavobacteriales</taxon>
        <taxon>Flavobacteriaceae</taxon>
        <taxon>Flaviramulus</taxon>
    </lineage>
</organism>
<dbReference type="Gene3D" id="2.60.120.10">
    <property type="entry name" value="Jelly Rolls"/>
    <property type="match status" value="1"/>
</dbReference>
<evidence type="ECO:0000313" key="2">
    <source>
        <dbReference type="EMBL" id="GAA4898210.1"/>
    </source>
</evidence>
<dbReference type="Proteomes" id="UP001500433">
    <property type="component" value="Unassembled WGS sequence"/>
</dbReference>
<name>A0ABP9FB11_9FLAO</name>